<accession>A0A0R1K8E0</accession>
<dbReference type="InterPro" id="IPR024968">
    <property type="entry name" value="SlpA_C_lactobacillus"/>
</dbReference>
<evidence type="ECO:0000256" key="1">
    <source>
        <dbReference type="SAM" id="MobiDB-lite"/>
    </source>
</evidence>
<feature type="domain" description="S-layer protein C-terminal" evidence="3">
    <location>
        <begin position="367"/>
        <end position="410"/>
    </location>
</feature>
<feature type="compositionally biased region" description="Acidic residues" evidence="1">
    <location>
        <begin position="317"/>
        <end position="328"/>
    </location>
</feature>
<keyword evidence="2" id="KW-0732">Signal</keyword>
<dbReference type="Proteomes" id="UP000051248">
    <property type="component" value="Unassembled WGS sequence"/>
</dbReference>
<dbReference type="OrthoDB" id="2282684at2"/>
<dbReference type="EMBL" id="AZDZ01000011">
    <property type="protein sequence ID" value="KRK79627.1"/>
    <property type="molecule type" value="Genomic_DNA"/>
</dbReference>
<proteinExistence type="predicted"/>
<keyword evidence="5" id="KW-1185">Reference proteome</keyword>
<organism evidence="4 5">
    <name type="scientific">Companilactobacillus nodensis DSM 19682 = JCM 14932 = NBRC 107160</name>
    <dbReference type="NCBI Taxonomy" id="1423775"/>
    <lineage>
        <taxon>Bacteria</taxon>
        <taxon>Bacillati</taxon>
        <taxon>Bacillota</taxon>
        <taxon>Bacilli</taxon>
        <taxon>Lactobacillales</taxon>
        <taxon>Lactobacillaceae</taxon>
        <taxon>Companilactobacillus</taxon>
    </lineage>
</organism>
<feature type="signal peptide" evidence="2">
    <location>
        <begin position="1"/>
        <end position="25"/>
    </location>
</feature>
<sequence length="547" mass="61374">MKKRKIVLVATGLSAGMLLSSTVVNVPIVWGLSSVQVVKAEELDRGGMKDYELIKAIGDDANLGNPNWTLDELRKHGNDLSLYDRDIYDVTGLENAINSEQIHVGDNYISNFNALFELQNETDFDGRIVIGNQRIEWGYENFQRSLSNHVRIKCNYFDENKPGIDIKIGKVMNKNTNTEEIGIRFESAYDQPYEFDLWFDNGLGIYDVEIIFEVDIGAEGPNAIGTVTVPYEFHITQEPSMSVKDIIVNVGDPIDYEKGYSDAIDENGGILDKNRVIWEGTDNINTASPGEHKFYYYVSGFPYIQFPSKVIVLSNEDSGDVDDNDDGDPNGNNTPGSGGSNSGGGSSSKIEDIAPTNIMTDKKSLPIYNVNGNKLEPKTLTKQTTDFVTEKLNTVGENKFYRIGENEWVNTKDVKVFHYNDGFKQTHGDSHKELTQFRNRGMVENRALKSASSWVTDRYAMFGTEKYHRVATHEWVHDDHVVKYTPISGIVEANENAQLYNSRGNKSNRGLMQGSRFVTDRTATINGELMYRVATDEWVSASLVTLD</sequence>
<dbReference type="AlphaFoldDB" id="A0A0R1K8E0"/>
<protein>
    <recommendedName>
        <fullName evidence="3">S-layer protein C-terminal domain-containing protein</fullName>
    </recommendedName>
</protein>
<dbReference type="RefSeq" id="WP_025024821.1">
    <property type="nucleotide sequence ID" value="NZ_AZDZ01000011.1"/>
</dbReference>
<dbReference type="Pfam" id="PF03217">
    <property type="entry name" value="SlpA"/>
    <property type="match status" value="1"/>
</dbReference>
<feature type="compositionally biased region" description="Gly residues" evidence="1">
    <location>
        <begin position="336"/>
        <end position="346"/>
    </location>
</feature>
<comment type="caution">
    <text evidence="4">The sequence shown here is derived from an EMBL/GenBank/DDBJ whole genome shotgun (WGS) entry which is preliminary data.</text>
</comment>
<feature type="region of interest" description="Disordered" evidence="1">
    <location>
        <begin position="315"/>
        <end position="351"/>
    </location>
</feature>
<evidence type="ECO:0000259" key="3">
    <source>
        <dbReference type="Pfam" id="PF03217"/>
    </source>
</evidence>
<name>A0A0R1K8E0_9LACO</name>
<evidence type="ECO:0000313" key="5">
    <source>
        <dbReference type="Proteomes" id="UP000051248"/>
    </source>
</evidence>
<reference evidence="4 5" key="1">
    <citation type="journal article" date="2015" name="Genome Announc.">
        <title>Expanding the biotechnology potential of lactobacilli through comparative genomics of 213 strains and associated genera.</title>
        <authorList>
            <person name="Sun Z."/>
            <person name="Harris H.M."/>
            <person name="McCann A."/>
            <person name="Guo C."/>
            <person name="Argimon S."/>
            <person name="Zhang W."/>
            <person name="Yang X."/>
            <person name="Jeffery I.B."/>
            <person name="Cooney J.C."/>
            <person name="Kagawa T.F."/>
            <person name="Liu W."/>
            <person name="Song Y."/>
            <person name="Salvetti E."/>
            <person name="Wrobel A."/>
            <person name="Rasinkangas P."/>
            <person name="Parkhill J."/>
            <person name="Rea M.C."/>
            <person name="O'Sullivan O."/>
            <person name="Ritari J."/>
            <person name="Douillard F.P."/>
            <person name="Paul Ross R."/>
            <person name="Yang R."/>
            <person name="Briner A.E."/>
            <person name="Felis G.E."/>
            <person name="de Vos W.M."/>
            <person name="Barrangou R."/>
            <person name="Klaenhammer T.R."/>
            <person name="Caufield P.W."/>
            <person name="Cui Y."/>
            <person name="Zhang H."/>
            <person name="O'Toole P.W."/>
        </authorList>
    </citation>
    <scope>NUCLEOTIDE SEQUENCE [LARGE SCALE GENOMIC DNA]</scope>
    <source>
        <strain evidence="4 5">DSM 19682</strain>
    </source>
</reference>
<dbReference type="STRING" id="1423775.FD03_GL000326"/>
<dbReference type="PATRIC" id="fig|1423775.4.peg.331"/>
<evidence type="ECO:0000256" key="2">
    <source>
        <dbReference type="SAM" id="SignalP"/>
    </source>
</evidence>
<gene>
    <name evidence="4" type="ORF">FD03_GL000326</name>
</gene>
<feature type="chain" id="PRO_5038597706" description="S-layer protein C-terminal domain-containing protein" evidence="2">
    <location>
        <begin position="26"/>
        <end position="547"/>
    </location>
</feature>
<evidence type="ECO:0000313" key="4">
    <source>
        <dbReference type="EMBL" id="KRK79627.1"/>
    </source>
</evidence>